<keyword evidence="1" id="KW-0805">Transcription regulation</keyword>
<evidence type="ECO:0000256" key="1">
    <source>
        <dbReference type="ARBA" id="ARBA00023015"/>
    </source>
</evidence>
<dbReference type="PANTHER" id="PTHR30055:SF174">
    <property type="entry name" value="TRANSCRIPTIONAL REGULATORY PROTEIN (PROBABLY TETR-FAMILY)-RELATED"/>
    <property type="match status" value="1"/>
</dbReference>
<feature type="domain" description="HTH tetR-type" evidence="5">
    <location>
        <begin position="19"/>
        <end position="79"/>
    </location>
</feature>
<evidence type="ECO:0000256" key="3">
    <source>
        <dbReference type="ARBA" id="ARBA00023163"/>
    </source>
</evidence>
<accession>A0A4Q7M4Z7</accession>
<reference evidence="6 7" key="1">
    <citation type="submission" date="2019-02" db="EMBL/GenBank/DDBJ databases">
        <title>Sequencing the genomes of 1000 actinobacteria strains.</title>
        <authorList>
            <person name="Klenk H.-P."/>
        </authorList>
    </citation>
    <scope>NUCLEOTIDE SEQUENCE [LARGE SCALE GENOMIC DNA]</scope>
    <source>
        <strain evidence="6 7">DSM 16932</strain>
    </source>
</reference>
<dbReference type="GO" id="GO:0003700">
    <property type="term" value="F:DNA-binding transcription factor activity"/>
    <property type="evidence" value="ECO:0007669"/>
    <property type="project" value="TreeGrafter"/>
</dbReference>
<dbReference type="InterPro" id="IPR001647">
    <property type="entry name" value="HTH_TetR"/>
</dbReference>
<dbReference type="GO" id="GO:0000976">
    <property type="term" value="F:transcription cis-regulatory region binding"/>
    <property type="evidence" value="ECO:0007669"/>
    <property type="project" value="TreeGrafter"/>
</dbReference>
<sequence length="213" mass="23117">MPALHGASGRSRRTRLSPEERRQQLLAIGVDWLADRPLEAISVEDLASAAGVSPGLVFYYFGTRQGLHQQIVLTARDAMLHATEPDPALPASQRLRDVLERFVAFVQEHDATFYSIVRGASSGDPQVRETIQHARDVLAQHTTEMLDELGVTPSPLRAVAVRAWISLAEQALVDAATDESIPAADLVAFLERSALATIRSTTAPPLPQPATAR</sequence>
<evidence type="ECO:0000259" key="5">
    <source>
        <dbReference type="PROSITE" id="PS50977"/>
    </source>
</evidence>
<keyword evidence="3" id="KW-0804">Transcription</keyword>
<gene>
    <name evidence="6" type="ORF">EV386_3413</name>
</gene>
<dbReference type="InterPro" id="IPR050109">
    <property type="entry name" value="HTH-type_TetR-like_transc_reg"/>
</dbReference>
<evidence type="ECO:0000256" key="2">
    <source>
        <dbReference type="ARBA" id="ARBA00023125"/>
    </source>
</evidence>
<name>A0A4Q7M4Z7_9MICO</name>
<dbReference type="PANTHER" id="PTHR30055">
    <property type="entry name" value="HTH-TYPE TRANSCRIPTIONAL REGULATOR RUTR"/>
    <property type="match status" value="1"/>
</dbReference>
<dbReference type="Gene3D" id="1.10.357.10">
    <property type="entry name" value="Tetracycline Repressor, domain 2"/>
    <property type="match status" value="1"/>
</dbReference>
<dbReference type="EMBL" id="SGWX01000001">
    <property type="protein sequence ID" value="RZS63055.1"/>
    <property type="molecule type" value="Genomic_DNA"/>
</dbReference>
<organism evidence="6 7">
    <name type="scientific">Xylanimonas ulmi</name>
    <dbReference type="NCBI Taxonomy" id="228973"/>
    <lineage>
        <taxon>Bacteria</taxon>
        <taxon>Bacillati</taxon>
        <taxon>Actinomycetota</taxon>
        <taxon>Actinomycetes</taxon>
        <taxon>Micrococcales</taxon>
        <taxon>Promicromonosporaceae</taxon>
        <taxon>Xylanimonas</taxon>
    </lineage>
</organism>
<evidence type="ECO:0000256" key="4">
    <source>
        <dbReference type="PROSITE-ProRule" id="PRU00335"/>
    </source>
</evidence>
<comment type="caution">
    <text evidence="6">The sequence shown here is derived from an EMBL/GenBank/DDBJ whole genome shotgun (WGS) entry which is preliminary data.</text>
</comment>
<feature type="DNA-binding region" description="H-T-H motif" evidence="4">
    <location>
        <begin position="42"/>
        <end position="61"/>
    </location>
</feature>
<dbReference type="OrthoDB" id="8479950at2"/>
<dbReference type="Proteomes" id="UP000293852">
    <property type="component" value="Unassembled WGS sequence"/>
</dbReference>
<dbReference type="PROSITE" id="PS50977">
    <property type="entry name" value="HTH_TETR_2"/>
    <property type="match status" value="1"/>
</dbReference>
<dbReference type="AlphaFoldDB" id="A0A4Q7M4Z7"/>
<dbReference type="InterPro" id="IPR009057">
    <property type="entry name" value="Homeodomain-like_sf"/>
</dbReference>
<dbReference type="RefSeq" id="WP_130416467.1">
    <property type="nucleotide sequence ID" value="NZ_SGWX01000001.1"/>
</dbReference>
<evidence type="ECO:0000313" key="6">
    <source>
        <dbReference type="EMBL" id="RZS63055.1"/>
    </source>
</evidence>
<proteinExistence type="predicted"/>
<dbReference type="Pfam" id="PF21943">
    <property type="entry name" value="TetR_C_46"/>
    <property type="match status" value="1"/>
</dbReference>
<keyword evidence="2 4" id="KW-0238">DNA-binding</keyword>
<dbReference type="InterPro" id="IPR054129">
    <property type="entry name" value="DesT_TetR_C"/>
</dbReference>
<evidence type="ECO:0000313" key="7">
    <source>
        <dbReference type="Proteomes" id="UP000293852"/>
    </source>
</evidence>
<dbReference type="Pfam" id="PF00440">
    <property type="entry name" value="TetR_N"/>
    <property type="match status" value="1"/>
</dbReference>
<keyword evidence="7" id="KW-1185">Reference proteome</keyword>
<dbReference type="SUPFAM" id="SSF46689">
    <property type="entry name" value="Homeodomain-like"/>
    <property type="match status" value="1"/>
</dbReference>
<protein>
    <submittedName>
        <fullName evidence="6">TetR family transcriptional regulator</fullName>
    </submittedName>
</protein>